<dbReference type="PANTHER" id="PTHR37928:SF1">
    <property type="entry name" value="CFEM DOMAIN PROTEIN (AFU_ORTHOLOGUE AFUA_6G14090)"/>
    <property type="match status" value="1"/>
</dbReference>
<evidence type="ECO:0000256" key="5">
    <source>
        <dbReference type="ARBA" id="ARBA00022525"/>
    </source>
</evidence>
<evidence type="ECO:0000256" key="3">
    <source>
        <dbReference type="ARBA" id="ARBA00010031"/>
    </source>
</evidence>
<dbReference type="GO" id="GO:0098552">
    <property type="term" value="C:side of membrane"/>
    <property type="evidence" value="ECO:0007669"/>
    <property type="project" value="UniProtKB-KW"/>
</dbReference>
<accession>A0A446BDF6</accession>
<evidence type="ECO:0000259" key="17">
    <source>
        <dbReference type="PROSITE" id="PS52012"/>
    </source>
</evidence>
<evidence type="ECO:0000256" key="4">
    <source>
        <dbReference type="ARBA" id="ARBA00022475"/>
    </source>
</evidence>
<evidence type="ECO:0000256" key="8">
    <source>
        <dbReference type="ARBA" id="ARBA00022723"/>
    </source>
</evidence>
<evidence type="ECO:0000256" key="2">
    <source>
        <dbReference type="ARBA" id="ARBA00004613"/>
    </source>
</evidence>
<keyword evidence="14" id="KW-0449">Lipoprotein</keyword>
<feature type="chain" id="PRO_5019075699" evidence="16">
    <location>
        <begin position="20"/>
        <end position="262"/>
    </location>
</feature>
<evidence type="ECO:0000256" key="1">
    <source>
        <dbReference type="ARBA" id="ARBA00004609"/>
    </source>
</evidence>
<feature type="domain" description="CFEM" evidence="17">
    <location>
        <begin position="1"/>
        <end position="113"/>
    </location>
</feature>
<dbReference type="AlphaFoldDB" id="A0A446BDF6"/>
<evidence type="ECO:0000256" key="6">
    <source>
        <dbReference type="ARBA" id="ARBA00022617"/>
    </source>
</evidence>
<keyword evidence="7" id="KW-0336">GPI-anchor</keyword>
<feature type="disulfide bond" evidence="15">
    <location>
        <begin position="46"/>
        <end position="53"/>
    </location>
</feature>
<organism evidence="18 19">
    <name type="scientific">Thermothielavioides terrestris</name>
    <dbReference type="NCBI Taxonomy" id="2587410"/>
    <lineage>
        <taxon>Eukaryota</taxon>
        <taxon>Fungi</taxon>
        <taxon>Dikarya</taxon>
        <taxon>Ascomycota</taxon>
        <taxon>Pezizomycotina</taxon>
        <taxon>Sordariomycetes</taxon>
        <taxon>Sordariomycetidae</taxon>
        <taxon>Sordariales</taxon>
        <taxon>Chaetomiaceae</taxon>
        <taxon>Thermothielavioides</taxon>
    </lineage>
</organism>
<keyword evidence="6 15" id="KW-0349">Heme</keyword>
<evidence type="ECO:0000256" key="7">
    <source>
        <dbReference type="ARBA" id="ARBA00022622"/>
    </source>
</evidence>
<dbReference type="PROSITE" id="PS52012">
    <property type="entry name" value="CFEM"/>
    <property type="match status" value="1"/>
</dbReference>
<comment type="caution">
    <text evidence="15">Lacks conserved residue(s) required for the propagation of feature annotation.</text>
</comment>
<keyword evidence="5" id="KW-0964">Secreted</keyword>
<dbReference type="Proteomes" id="UP000289323">
    <property type="component" value="Unassembled WGS sequence"/>
</dbReference>
<dbReference type="GO" id="GO:0005886">
    <property type="term" value="C:plasma membrane"/>
    <property type="evidence" value="ECO:0007669"/>
    <property type="project" value="UniProtKB-SubCell"/>
</dbReference>
<keyword evidence="13" id="KW-0325">Glycoprotein</keyword>
<dbReference type="Pfam" id="PF05730">
    <property type="entry name" value="CFEM"/>
    <property type="match status" value="1"/>
</dbReference>
<evidence type="ECO:0000256" key="16">
    <source>
        <dbReference type="SAM" id="SignalP"/>
    </source>
</evidence>
<keyword evidence="11" id="KW-0472">Membrane</keyword>
<keyword evidence="12 15" id="KW-1015">Disulfide bond</keyword>
<gene>
    <name evidence="18" type="ORF">TT172_LOCUS2976</name>
</gene>
<protein>
    <submittedName>
        <fullName evidence="18">7570c5f1-a286-4d77-bfdf-3f3b8c5127c3</fullName>
    </submittedName>
</protein>
<dbReference type="InterPro" id="IPR008427">
    <property type="entry name" value="Extracellular_membr_CFEM_dom"/>
</dbReference>
<feature type="signal peptide" evidence="16">
    <location>
        <begin position="1"/>
        <end position="19"/>
    </location>
</feature>
<keyword evidence="9 16" id="KW-0732">Signal</keyword>
<reference evidence="18 19" key="1">
    <citation type="submission" date="2018-04" db="EMBL/GenBank/DDBJ databases">
        <authorList>
            <person name="Huttner S."/>
            <person name="Dainat J."/>
        </authorList>
    </citation>
    <scope>NUCLEOTIDE SEQUENCE [LARGE SCALE GENOMIC DNA]</scope>
</reference>
<dbReference type="GO" id="GO:0046872">
    <property type="term" value="F:metal ion binding"/>
    <property type="evidence" value="ECO:0007669"/>
    <property type="project" value="UniProtKB-UniRule"/>
</dbReference>
<evidence type="ECO:0000313" key="19">
    <source>
        <dbReference type="Proteomes" id="UP000289323"/>
    </source>
</evidence>
<evidence type="ECO:0000256" key="15">
    <source>
        <dbReference type="PROSITE-ProRule" id="PRU01356"/>
    </source>
</evidence>
<dbReference type="EMBL" id="OUUZ01000004">
    <property type="protein sequence ID" value="SPQ20557.1"/>
    <property type="molecule type" value="Genomic_DNA"/>
</dbReference>
<keyword evidence="4" id="KW-1003">Cell membrane</keyword>
<dbReference type="PANTHER" id="PTHR37928">
    <property type="entry name" value="CFEM DOMAIN PROTEIN (AFU_ORTHOLOGUE AFUA_6G14090)"/>
    <property type="match status" value="1"/>
</dbReference>
<keyword evidence="10 15" id="KW-0408">Iron</keyword>
<name>A0A446BDF6_9PEZI</name>
<comment type="subcellular location">
    <subcellularLocation>
        <location evidence="1">Cell membrane</location>
        <topology evidence="1">Lipid-anchor</topology>
        <topology evidence="1">GPI-anchor</topology>
    </subcellularLocation>
    <subcellularLocation>
        <location evidence="2">Secreted</location>
    </subcellularLocation>
</comment>
<dbReference type="InterPro" id="IPR051735">
    <property type="entry name" value="CFEM_domain"/>
</dbReference>
<feature type="binding site" description="axial binding residue" evidence="15">
    <location>
        <position position="50"/>
    </location>
    <ligand>
        <name>heme</name>
        <dbReference type="ChEBI" id="CHEBI:30413"/>
    </ligand>
    <ligandPart>
        <name>Fe</name>
        <dbReference type="ChEBI" id="CHEBI:18248"/>
    </ligandPart>
</feature>
<comment type="similarity">
    <text evidence="3">Belongs to the RBT5 family.</text>
</comment>
<dbReference type="GO" id="GO:0005576">
    <property type="term" value="C:extracellular region"/>
    <property type="evidence" value="ECO:0007669"/>
    <property type="project" value="UniProtKB-SubCell"/>
</dbReference>
<evidence type="ECO:0000256" key="10">
    <source>
        <dbReference type="ARBA" id="ARBA00023004"/>
    </source>
</evidence>
<keyword evidence="8 15" id="KW-0479">Metal-binding</keyword>
<evidence type="ECO:0000313" key="18">
    <source>
        <dbReference type="EMBL" id="SPQ20557.1"/>
    </source>
</evidence>
<evidence type="ECO:0000256" key="9">
    <source>
        <dbReference type="ARBA" id="ARBA00022729"/>
    </source>
</evidence>
<evidence type="ECO:0000256" key="13">
    <source>
        <dbReference type="ARBA" id="ARBA00023180"/>
    </source>
</evidence>
<evidence type="ECO:0000256" key="12">
    <source>
        <dbReference type="ARBA" id="ARBA00023157"/>
    </source>
</evidence>
<dbReference type="SMART" id="SM00747">
    <property type="entry name" value="CFEM"/>
    <property type="match status" value="1"/>
</dbReference>
<sequence length="262" mass="25744">MKLSITAIFAFVGAITVAAEEFPASMPQCGRVCGKNMLEKASEFHCDAKDIGCMCKDKNFGYGIHDCSVQSCPTVEDANIVINWGNNLCSNAGSPANIPSATAVGFSGAAPSPVTTSEVVLTITSGSSTIVTTSVTTVLGPGGGSNASITPTAVTTSTWTSVFTSGSVTTTLTGETTVSGVSGVAGATSVTQTTVTSPIVTTETSGSSTFETTVGSTTIVASVTGDVLSSALSSTSSGQGAQMTAAPALGVLAAAGLAAALL</sequence>
<evidence type="ECO:0000256" key="11">
    <source>
        <dbReference type="ARBA" id="ARBA00023136"/>
    </source>
</evidence>
<proteinExistence type="inferred from homology"/>
<evidence type="ECO:0000256" key="14">
    <source>
        <dbReference type="ARBA" id="ARBA00023288"/>
    </source>
</evidence>